<gene>
    <name evidence="2" type="ORF">HMPREF1318_0362</name>
</gene>
<comment type="caution">
    <text evidence="2">The sequence shown here is derived from an EMBL/GenBank/DDBJ whole genome shotgun (WGS) entry which is preliminary data.</text>
</comment>
<evidence type="ECO:0000313" key="2">
    <source>
        <dbReference type="EMBL" id="EJF36843.1"/>
    </source>
</evidence>
<keyword evidence="3" id="KW-1185">Reference proteome</keyword>
<accession>J1GVC6</accession>
<feature type="compositionally biased region" description="Low complexity" evidence="1">
    <location>
        <begin position="302"/>
        <end position="316"/>
    </location>
</feature>
<name>J1GVC6_9ACTO</name>
<proteinExistence type="predicted"/>
<dbReference type="Proteomes" id="UP000002941">
    <property type="component" value="Unassembled WGS sequence"/>
</dbReference>
<reference evidence="2 3" key="1">
    <citation type="submission" date="2012-05" db="EMBL/GenBank/DDBJ databases">
        <authorList>
            <person name="Harkins D.M."/>
            <person name="Madupu R."/>
            <person name="Durkin A.S."/>
            <person name="Torralba M."/>
            <person name="Methe B."/>
            <person name="Sutton G.G."/>
            <person name="Nelson K.E."/>
        </authorList>
    </citation>
    <scope>NUCLEOTIDE SEQUENCE [LARGE SCALE GENOMIC DNA]</scope>
    <source>
        <strain evidence="2 3">F0489</strain>
    </source>
</reference>
<feature type="region of interest" description="Disordered" evidence="1">
    <location>
        <begin position="302"/>
        <end position="340"/>
    </location>
</feature>
<dbReference type="EMBL" id="AKFT01000214">
    <property type="protein sequence ID" value="EJF36843.1"/>
    <property type="molecule type" value="Genomic_DNA"/>
</dbReference>
<evidence type="ECO:0000256" key="1">
    <source>
        <dbReference type="SAM" id="MobiDB-lite"/>
    </source>
</evidence>
<dbReference type="AlphaFoldDB" id="J1GVC6"/>
<dbReference type="RefSeq" id="WP_008733823.1">
    <property type="nucleotide sequence ID" value="NZ_AKFT01000214.1"/>
</dbReference>
<dbReference type="eggNOG" id="COG2304">
    <property type="taxonomic scope" value="Bacteria"/>
</dbReference>
<feature type="region of interest" description="Disordered" evidence="1">
    <location>
        <begin position="255"/>
        <end position="276"/>
    </location>
</feature>
<evidence type="ECO:0000313" key="3">
    <source>
        <dbReference type="Proteomes" id="UP000002941"/>
    </source>
</evidence>
<dbReference type="PATRIC" id="fig|1125718.3.peg.2719"/>
<organism evidence="2 3">
    <name type="scientific">Actinomyces massiliensis F0489</name>
    <dbReference type="NCBI Taxonomy" id="1125718"/>
    <lineage>
        <taxon>Bacteria</taxon>
        <taxon>Bacillati</taxon>
        <taxon>Actinomycetota</taxon>
        <taxon>Actinomycetes</taxon>
        <taxon>Actinomycetales</taxon>
        <taxon>Actinomycetaceae</taxon>
        <taxon>Actinomyces</taxon>
    </lineage>
</organism>
<sequence>MTTSTTDSHQPLLAMAETVWPRAQLVWSPITRLHRPTLLEKSSKDALAWIDLRTMSVHVNLRRATPLMGTTAARSAGPEELVLALLAHEVGHYVLAPGDMATAARIHMRVRSALIDCDEQVGMVANLWCDLLINDELQRHRGVSMISLLEAVEAVEAVEAAGAVSERRVRQETEPHGREIPDASGPQWWPTYLRCYEIAWELAPGTLHRQGVAGETEARLMARLARVYASAPVQGAAGFAALLRPMIMDEDLQQKRSQRLRMSGRGRSGRDCGGVTGAGELPVSVIGDTDLLKPVIHPAQDPLVLGADPADPLAPRAPEDSQNNNDGAALQGAGSRSQDIQPADLSAVARSLGVDMPALEIASRYYQESAAPYLVRLPPVRRAGRDDPLMGNLETWETGEDLADIDWSATMAASPWVVPGVTTRRRHFERDPGEDQHMVPTNLDLYLDSSGSMPDPAVRLSPVALAGAILALSALRSGACVQATTWSGPEQIAGTDGFTQDAQEVLAAIVAHFGGSTSFPLGIMSRTHLAARADGAGRAPCHIAVVSDDGVVSMFADHRSGECENTGSNEEGIAVRALTAAGGGGTLLLNTEPEHVKKLRLPGEYAVHSVRNLDEVRRFSAGLARAIWEAPR</sequence>
<protein>
    <submittedName>
        <fullName evidence="2">Uncharacterized protein</fullName>
    </submittedName>
</protein>